<dbReference type="InterPro" id="IPR006555">
    <property type="entry name" value="ATP-dep_Helicase_C"/>
</dbReference>
<name>A0A413T762_9FIRM</name>
<keyword evidence="6" id="KW-0347">Helicase</keyword>
<evidence type="ECO:0000313" key="6">
    <source>
        <dbReference type="EMBL" id="RHA80823.1"/>
    </source>
</evidence>
<evidence type="ECO:0000256" key="4">
    <source>
        <dbReference type="ARBA" id="ARBA00038058"/>
    </source>
</evidence>
<dbReference type="GO" id="GO:0003678">
    <property type="term" value="F:DNA helicase activity"/>
    <property type="evidence" value="ECO:0007669"/>
    <property type="project" value="TreeGrafter"/>
</dbReference>
<evidence type="ECO:0000313" key="7">
    <source>
        <dbReference type="Proteomes" id="UP000285740"/>
    </source>
</evidence>
<gene>
    <name evidence="6" type="ORF">DW918_05430</name>
</gene>
<proteinExistence type="inferred from homology"/>
<dbReference type="Pfam" id="PF13307">
    <property type="entry name" value="Helicase_C_2"/>
    <property type="match status" value="1"/>
</dbReference>
<dbReference type="PROSITE" id="PS51193">
    <property type="entry name" value="HELICASE_ATP_BIND_2"/>
    <property type="match status" value="1"/>
</dbReference>
<keyword evidence="2" id="KW-0378">Hydrolase</keyword>
<evidence type="ECO:0000259" key="5">
    <source>
        <dbReference type="PROSITE" id="PS51193"/>
    </source>
</evidence>
<protein>
    <submittedName>
        <fullName evidence="6">ATP-dependent DNA helicase</fullName>
    </submittedName>
</protein>
<evidence type="ECO:0000256" key="1">
    <source>
        <dbReference type="ARBA" id="ARBA00022741"/>
    </source>
</evidence>
<dbReference type="EMBL" id="QSFV01000013">
    <property type="protein sequence ID" value="RHA80823.1"/>
    <property type="molecule type" value="Genomic_DNA"/>
</dbReference>
<dbReference type="GO" id="GO:0006139">
    <property type="term" value="P:nucleobase-containing compound metabolic process"/>
    <property type="evidence" value="ECO:0007669"/>
    <property type="project" value="InterPro"/>
</dbReference>
<reference evidence="6 7" key="1">
    <citation type="submission" date="2018-08" db="EMBL/GenBank/DDBJ databases">
        <title>A genome reference for cultivated species of the human gut microbiota.</title>
        <authorList>
            <person name="Zou Y."/>
            <person name="Xue W."/>
            <person name="Luo G."/>
        </authorList>
    </citation>
    <scope>NUCLEOTIDE SEQUENCE [LARGE SCALE GENOMIC DNA]</scope>
    <source>
        <strain evidence="6 7">AM42-30</strain>
    </source>
</reference>
<dbReference type="GO" id="GO:0003676">
    <property type="term" value="F:nucleic acid binding"/>
    <property type="evidence" value="ECO:0007669"/>
    <property type="project" value="InterPro"/>
</dbReference>
<dbReference type="GO" id="GO:0005524">
    <property type="term" value="F:ATP binding"/>
    <property type="evidence" value="ECO:0007669"/>
    <property type="project" value="UniProtKB-KW"/>
</dbReference>
<dbReference type="PANTHER" id="PTHR11472">
    <property type="entry name" value="DNA REPAIR DEAD HELICASE RAD3/XP-D SUBFAMILY MEMBER"/>
    <property type="match status" value="1"/>
</dbReference>
<organism evidence="6 7">
    <name type="scientific">Eubacterium ventriosum</name>
    <dbReference type="NCBI Taxonomy" id="39496"/>
    <lineage>
        <taxon>Bacteria</taxon>
        <taxon>Bacillati</taxon>
        <taxon>Bacillota</taxon>
        <taxon>Clostridia</taxon>
        <taxon>Eubacteriales</taxon>
        <taxon>Eubacteriaceae</taxon>
        <taxon>Eubacterium</taxon>
    </lineage>
</organism>
<sequence>MAKKAEELLCYIFEEILPEHGMSLRENQKELSLEMLRALIENKLALCEAEVGTGKTHAYILALTVYNLYAKTKASAVISTSTIALQKALTEEYIPQISNILLEHKIIEKPLTFVIRKGKKHYVCDTRLRTYESSIKNLDRELDQKLLIELKRLTGENENLLDLDNAILTPYVKGRINVLQCRESCPYAVLCRFMNFKKKCMLSGIDFQITNHNFILADLIGRKQGRKPLFPAYHAIVLDESHKLVDAARQMYSTFLEEQELERLLALANGNRVMGVRSMERLEQLSSHILKNSELLFERLGYGLSGNHTREGSRESFTVGLIEQIYIKNIIYGLEQMALLCKEDGGNRTRNVQRGCQNLIDKYNIFLNSNYFICWMEKRENGRLAMCVIPMELERILYEDIWNRAIPSILTSGTMSVRGDFTHFRRNTGINFAPDRRIMETSKESPFDYKNHGMLYIPERMPFPNIRDGKYMEILMEEIKKIINATHGHTLILFTSYWLMERVFYGLKEEISGYPLFMMGKGRLDVISNFRKSGNGVLFASDSAGEGIDLAGDILSSLIVVKLPFPVPDPVMEYQSRQYDDFELYKQDIIIPAMLIKLRQWMGRGIRRESDSAVFTILDSRASLCGKYREEILNALPSMPVTDRLVDVADFIIRKKADSYFEE</sequence>
<dbReference type="InterPro" id="IPR014013">
    <property type="entry name" value="Helic_SF1/SF2_ATP-bd_DinG/Rad3"/>
</dbReference>
<dbReference type="GO" id="GO:0016818">
    <property type="term" value="F:hydrolase activity, acting on acid anhydrides, in phosphorus-containing anhydrides"/>
    <property type="evidence" value="ECO:0007669"/>
    <property type="project" value="InterPro"/>
</dbReference>
<evidence type="ECO:0000256" key="3">
    <source>
        <dbReference type="ARBA" id="ARBA00022840"/>
    </source>
</evidence>
<keyword evidence="3" id="KW-0067">ATP-binding</keyword>
<dbReference type="RefSeq" id="WP_118030367.1">
    <property type="nucleotide sequence ID" value="NZ_QSFV01000013.1"/>
</dbReference>
<dbReference type="AlphaFoldDB" id="A0A413T762"/>
<dbReference type="SUPFAM" id="SSF52540">
    <property type="entry name" value="P-loop containing nucleoside triphosphate hydrolases"/>
    <property type="match status" value="2"/>
</dbReference>
<dbReference type="PANTHER" id="PTHR11472:SF34">
    <property type="entry name" value="REGULATOR OF TELOMERE ELONGATION HELICASE 1"/>
    <property type="match status" value="1"/>
</dbReference>
<dbReference type="InterPro" id="IPR027417">
    <property type="entry name" value="P-loop_NTPase"/>
</dbReference>
<keyword evidence="1" id="KW-0547">Nucleotide-binding</keyword>
<comment type="caution">
    <text evidence="6">The sequence shown here is derived from an EMBL/GenBank/DDBJ whole genome shotgun (WGS) entry which is preliminary data.</text>
</comment>
<accession>A0A413T762</accession>
<dbReference type="Gene3D" id="3.40.50.300">
    <property type="entry name" value="P-loop containing nucleotide triphosphate hydrolases"/>
    <property type="match status" value="2"/>
</dbReference>
<dbReference type="InterPro" id="IPR045028">
    <property type="entry name" value="DinG/Rad3-like"/>
</dbReference>
<comment type="similarity">
    <text evidence="4">Belongs to the helicase family. DinG subfamily.</text>
</comment>
<dbReference type="SMART" id="SM00491">
    <property type="entry name" value="HELICc2"/>
    <property type="match status" value="1"/>
</dbReference>
<evidence type="ECO:0000256" key="2">
    <source>
        <dbReference type="ARBA" id="ARBA00022801"/>
    </source>
</evidence>
<feature type="domain" description="Helicase ATP-binding" evidence="5">
    <location>
        <begin position="14"/>
        <end position="300"/>
    </location>
</feature>
<dbReference type="Proteomes" id="UP000285740">
    <property type="component" value="Unassembled WGS sequence"/>
</dbReference>